<dbReference type="RefSeq" id="WP_011473659.1">
    <property type="nucleotide sequence ID" value="NC_007925.1"/>
</dbReference>
<proteinExistence type="predicted"/>
<name>Q212B6_RHOPB</name>
<feature type="transmembrane region" description="Helical" evidence="1">
    <location>
        <begin position="7"/>
        <end position="31"/>
    </location>
</feature>
<accession>Q212B6</accession>
<feature type="transmembrane region" description="Helical" evidence="1">
    <location>
        <begin position="37"/>
        <end position="57"/>
    </location>
</feature>
<dbReference type="HOGENOM" id="CLU_183057_0_0_5"/>
<dbReference type="AlphaFoldDB" id="Q212B6"/>
<evidence type="ECO:0008006" key="3">
    <source>
        <dbReference type="Google" id="ProtNLM"/>
    </source>
</evidence>
<dbReference type="eggNOG" id="ENOG5033IFT">
    <property type="taxonomic scope" value="Bacteria"/>
</dbReference>
<keyword evidence="1" id="KW-0812">Transmembrane</keyword>
<reference evidence="2" key="1">
    <citation type="submission" date="2006-03" db="EMBL/GenBank/DDBJ databases">
        <title>Complete sequence of Rhodopseudomonas palustris BisB18.</title>
        <authorList>
            <consortium name="US DOE Joint Genome Institute"/>
            <person name="Copeland A."/>
            <person name="Lucas S."/>
            <person name="Lapidus A."/>
            <person name="Barry K."/>
            <person name="Detter J.C."/>
            <person name="Glavina del Rio T."/>
            <person name="Hammon N."/>
            <person name="Israni S."/>
            <person name="Dalin E."/>
            <person name="Tice H."/>
            <person name="Pitluck S."/>
            <person name="Chain P."/>
            <person name="Malfatti S."/>
            <person name="Shin M."/>
            <person name="Vergez L."/>
            <person name="Schmutz J."/>
            <person name="Larimer F."/>
            <person name="Land M."/>
            <person name="Hauser L."/>
            <person name="Pelletier D.A."/>
            <person name="Kyrpides N."/>
            <person name="Anderson I."/>
            <person name="Oda Y."/>
            <person name="Harwood C.S."/>
            <person name="Richardson P."/>
        </authorList>
    </citation>
    <scope>NUCLEOTIDE SEQUENCE [LARGE SCALE GENOMIC DNA]</scope>
    <source>
        <strain evidence="2">BisB18</strain>
    </source>
</reference>
<evidence type="ECO:0000313" key="2">
    <source>
        <dbReference type="EMBL" id="ABD88770.1"/>
    </source>
</evidence>
<keyword evidence="1" id="KW-0472">Membrane</keyword>
<dbReference type="KEGG" id="rpc:RPC_3228"/>
<organism evidence="2">
    <name type="scientific">Rhodopseudomonas palustris (strain BisB18)</name>
    <dbReference type="NCBI Taxonomy" id="316056"/>
    <lineage>
        <taxon>Bacteria</taxon>
        <taxon>Pseudomonadati</taxon>
        <taxon>Pseudomonadota</taxon>
        <taxon>Alphaproteobacteria</taxon>
        <taxon>Hyphomicrobiales</taxon>
        <taxon>Nitrobacteraceae</taxon>
        <taxon>Rhodopseudomonas</taxon>
    </lineage>
</organism>
<sequence length="66" mass="6876">MIKVAIVVWIVVGASLAGCAMVAVLAVPSLAQDAMQMIPRAVLAGFLVAMPISFLIARKIARPSAR</sequence>
<gene>
    <name evidence="2" type="ordered locus">RPC_3228</name>
</gene>
<dbReference type="PROSITE" id="PS51257">
    <property type="entry name" value="PROKAR_LIPOPROTEIN"/>
    <property type="match status" value="1"/>
</dbReference>
<keyword evidence="1" id="KW-1133">Transmembrane helix</keyword>
<dbReference type="OrthoDB" id="8454943at2"/>
<evidence type="ECO:0000256" key="1">
    <source>
        <dbReference type="SAM" id="Phobius"/>
    </source>
</evidence>
<protein>
    <recommendedName>
        <fullName evidence="3">CTP synthetase</fullName>
    </recommendedName>
</protein>
<dbReference type="EMBL" id="CP000301">
    <property type="protein sequence ID" value="ABD88770.1"/>
    <property type="molecule type" value="Genomic_DNA"/>
</dbReference>